<dbReference type="EMBL" id="JASBWV010000001">
    <property type="protein sequence ID" value="KAJ9127763.1"/>
    <property type="molecule type" value="Genomic_DNA"/>
</dbReference>
<comment type="caution">
    <text evidence="1">The sequence shown here is derived from an EMBL/GenBank/DDBJ whole genome shotgun (WGS) entry which is preliminary data.</text>
</comment>
<evidence type="ECO:0000313" key="2">
    <source>
        <dbReference type="Proteomes" id="UP001234202"/>
    </source>
</evidence>
<accession>A0ACC2XUS6</accession>
<proteinExistence type="predicted"/>
<reference evidence="1" key="1">
    <citation type="submission" date="2023-04" db="EMBL/GenBank/DDBJ databases">
        <title>Draft Genome sequencing of Naganishia species isolated from polar environments using Oxford Nanopore Technology.</title>
        <authorList>
            <person name="Leo P."/>
            <person name="Venkateswaran K."/>
        </authorList>
    </citation>
    <scope>NUCLEOTIDE SEQUENCE</scope>
    <source>
        <strain evidence="1">DBVPG 5303</strain>
    </source>
</reference>
<keyword evidence="2" id="KW-1185">Reference proteome</keyword>
<protein>
    <submittedName>
        <fullName evidence="1">Uncharacterized protein</fullName>
    </submittedName>
</protein>
<gene>
    <name evidence="1" type="ORF">QFC24_000046</name>
</gene>
<sequence length="142" mass="16153">MNIPSLDVLTHYASLTKPDTQLPPDVYLLHDSWTLTIFDKFPKAKYHFLVLPRVPFPLNNSSNDDDELDDPNDIAEQTILPRSVTSLHSLLTQTATTEALTVLRRLEQTSLEVVEMVKDEMMKTEGFEWGVQVGFHAVPSMR</sequence>
<dbReference type="Proteomes" id="UP001234202">
    <property type="component" value="Unassembled WGS sequence"/>
</dbReference>
<name>A0ACC2XUS6_9TREE</name>
<organism evidence="1 2">
    <name type="scientific">Naganishia onofrii</name>
    <dbReference type="NCBI Taxonomy" id="1851511"/>
    <lineage>
        <taxon>Eukaryota</taxon>
        <taxon>Fungi</taxon>
        <taxon>Dikarya</taxon>
        <taxon>Basidiomycota</taxon>
        <taxon>Agaricomycotina</taxon>
        <taxon>Tremellomycetes</taxon>
        <taxon>Filobasidiales</taxon>
        <taxon>Filobasidiaceae</taxon>
        <taxon>Naganishia</taxon>
    </lineage>
</organism>
<evidence type="ECO:0000313" key="1">
    <source>
        <dbReference type="EMBL" id="KAJ9127763.1"/>
    </source>
</evidence>